<dbReference type="Gene3D" id="2.40.160.20">
    <property type="match status" value="1"/>
</dbReference>
<protein>
    <submittedName>
        <fullName evidence="2">Porin family protein</fullName>
    </submittedName>
</protein>
<evidence type="ECO:0000313" key="3">
    <source>
        <dbReference type="Proteomes" id="UP001199816"/>
    </source>
</evidence>
<feature type="chain" id="PRO_5045207424" evidence="1">
    <location>
        <begin position="23"/>
        <end position="185"/>
    </location>
</feature>
<sequence>MKSTICSVVICLFLVTKTAAQSGSNIRLDVADLYSTHGTHFPGVSVSYNRLFGKKWELGAGIEYSGTSFHDDNGWNLYHLRFLPVYLSEYFYMGNFDRWAPYAHLQEGISFARYDKEFEDDPGTRYPVKESGFYGYGGVGTRYALSRKSGLFAEAGMKAFHLSFNNLDVNPHGFALKLGYVYRLK</sequence>
<name>A0ABS8PJQ4_9BACT</name>
<accession>A0ABS8PJQ4</accession>
<evidence type="ECO:0000256" key="1">
    <source>
        <dbReference type="SAM" id="SignalP"/>
    </source>
</evidence>
<dbReference type="RefSeq" id="WP_231002226.1">
    <property type="nucleotide sequence ID" value="NZ_JAJNEC010000002.1"/>
</dbReference>
<proteinExistence type="predicted"/>
<feature type="signal peptide" evidence="1">
    <location>
        <begin position="1"/>
        <end position="22"/>
    </location>
</feature>
<evidence type="ECO:0000313" key="2">
    <source>
        <dbReference type="EMBL" id="MCD2421320.1"/>
    </source>
</evidence>
<keyword evidence="3" id="KW-1185">Reference proteome</keyword>
<dbReference type="Proteomes" id="UP001199816">
    <property type="component" value="Unassembled WGS sequence"/>
</dbReference>
<dbReference type="SUPFAM" id="SSF56925">
    <property type="entry name" value="OMPA-like"/>
    <property type="match status" value="1"/>
</dbReference>
<dbReference type="EMBL" id="JAJNEC010000002">
    <property type="protein sequence ID" value="MCD2421320.1"/>
    <property type="molecule type" value="Genomic_DNA"/>
</dbReference>
<reference evidence="2 3" key="1">
    <citation type="submission" date="2021-11" db="EMBL/GenBank/DDBJ databases">
        <title>Genomic of Niabella pedocola.</title>
        <authorList>
            <person name="Wu T."/>
        </authorList>
    </citation>
    <scope>NUCLEOTIDE SEQUENCE [LARGE SCALE GENOMIC DNA]</scope>
    <source>
        <strain evidence="2 3">JCM 31011</strain>
    </source>
</reference>
<organism evidence="2 3">
    <name type="scientific">Niabella pedocola</name>
    <dbReference type="NCBI Taxonomy" id="1752077"/>
    <lineage>
        <taxon>Bacteria</taxon>
        <taxon>Pseudomonadati</taxon>
        <taxon>Bacteroidota</taxon>
        <taxon>Chitinophagia</taxon>
        <taxon>Chitinophagales</taxon>
        <taxon>Chitinophagaceae</taxon>
        <taxon>Niabella</taxon>
    </lineage>
</organism>
<dbReference type="InterPro" id="IPR011250">
    <property type="entry name" value="OMP/PagP_B-barrel"/>
</dbReference>
<comment type="caution">
    <text evidence="2">The sequence shown here is derived from an EMBL/GenBank/DDBJ whole genome shotgun (WGS) entry which is preliminary data.</text>
</comment>
<keyword evidence="1" id="KW-0732">Signal</keyword>
<gene>
    <name evidence="2" type="ORF">LQ567_01000</name>
</gene>